<evidence type="ECO:0000256" key="1">
    <source>
        <dbReference type="ARBA" id="ARBA00004651"/>
    </source>
</evidence>
<keyword evidence="7 15" id="KW-1133">Transmembrane helix</keyword>
<sequence length="421" mass="47896">ITMVAKDQFNQSVITDFLLLGFSIEGQRRFWLFIVLLIIYIGTITANIFIIVVIKADPRLHKPMYFFIGGLSFLELWYPSVTVPRLLWSLKTEDQHISSAGCMAQFYFHFSLGATEMSLLTAMGYDRYVAICNPLRYLIIMSPNVCIMLILGSWVFGFAGVIIPCLRLSTLWYCKGNKIDHYYCDLIPMMRLSCSDTTKAENASFYSLCFVTFGCLFLTLISYACITRMVIKLSSASARRKAFSTFASHLFVVILFYGTILFMFIRPASGDSLHFNKKVSVVPSIVTPLLNPIIYTLRNQEVIEAVLKTAHKTMVCFYFPFSFGAIEDFLLAIMAYDCYVAVGIHLRYPLLKNPEACFKLLWGSCLFGFITQPSADDLIHLNTIFSIFSSIVTPLLNPVIYTLRNQEVKNAIKKAMKRIKM</sequence>
<feature type="transmembrane region" description="Helical" evidence="15">
    <location>
        <begin position="381"/>
        <end position="403"/>
    </location>
</feature>
<feature type="transmembrane region" description="Helical" evidence="15">
    <location>
        <begin position="65"/>
        <end position="86"/>
    </location>
</feature>
<keyword evidence="8 14" id="KW-0297">G-protein coupled receptor</keyword>
<comment type="subcellular location">
    <subcellularLocation>
        <location evidence="1">Cell membrane</location>
        <topology evidence="1">Multi-pass membrane protein</topology>
    </subcellularLocation>
</comment>
<feature type="transmembrane region" description="Helical" evidence="15">
    <location>
        <begin position="106"/>
        <end position="125"/>
    </location>
</feature>
<dbReference type="SUPFAM" id="SSF81321">
    <property type="entry name" value="Family A G protein-coupled receptor-like"/>
    <property type="match status" value="2"/>
</dbReference>
<evidence type="ECO:0000259" key="16">
    <source>
        <dbReference type="PROSITE" id="PS50262"/>
    </source>
</evidence>
<feature type="non-terminal residue" evidence="17">
    <location>
        <position position="1"/>
    </location>
</feature>
<dbReference type="Pfam" id="PF13853">
    <property type="entry name" value="7tm_4"/>
    <property type="match status" value="1"/>
</dbReference>
<evidence type="ECO:0000256" key="4">
    <source>
        <dbReference type="ARBA" id="ARBA00022606"/>
    </source>
</evidence>
<dbReference type="GO" id="GO:0005886">
    <property type="term" value="C:plasma membrane"/>
    <property type="evidence" value="ECO:0007669"/>
    <property type="project" value="UniProtKB-SubCell"/>
</dbReference>
<reference evidence="17" key="1">
    <citation type="submission" date="2017-08" db="EMBL/GenBank/DDBJ databases">
        <title>Assembly of the North American Bullfrog Genome.</title>
        <authorList>
            <person name="Warren R.L."/>
            <person name="Vandervalk B.P."/>
            <person name="Kucuk E."/>
            <person name="Birol I."/>
            <person name="Helbing C."/>
            <person name="Pandoh P."/>
            <person name="Behsaz B."/>
            <person name="Mohamadi H."/>
            <person name="Chu J."/>
            <person name="Jackman S."/>
            <person name="Hammond S.A."/>
            <person name="Veldhoen N."/>
            <person name="Kirk H."/>
            <person name="Zhao Y."/>
            <person name="Coope R."/>
            <person name="Pleasance S."/>
            <person name="Moore R."/>
            <person name="Holt R."/>
        </authorList>
    </citation>
    <scope>NUCLEOTIDE SEQUENCE</scope>
    <source>
        <strain evidence="17">Bruno</strain>
        <tissue evidence="17">Liver</tissue>
    </source>
</reference>
<evidence type="ECO:0000256" key="12">
    <source>
        <dbReference type="ARBA" id="ARBA00023180"/>
    </source>
</evidence>
<feature type="transmembrane region" description="Helical" evidence="15">
    <location>
        <begin position="246"/>
        <end position="265"/>
    </location>
</feature>
<evidence type="ECO:0000256" key="8">
    <source>
        <dbReference type="ARBA" id="ARBA00023040"/>
    </source>
</evidence>
<comment type="similarity">
    <text evidence="2 14">Belongs to the G-protein coupled receptor 1 family.</text>
</comment>
<dbReference type="InterPro" id="IPR017452">
    <property type="entry name" value="GPCR_Rhodpsn_7TM"/>
</dbReference>
<feature type="transmembrane region" description="Helical" evidence="15">
    <location>
        <begin position="205"/>
        <end position="226"/>
    </location>
</feature>
<dbReference type="PANTHER" id="PTHR24242">
    <property type="entry name" value="G-PROTEIN COUPLED RECEPTOR"/>
    <property type="match status" value="1"/>
</dbReference>
<evidence type="ECO:0000256" key="10">
    <source>
        <dbReference type="ARBA" id="ARBA00023157"/>
    </source>
</evidence>
<name>A0A2G9RDD0_AQUCT</name>
<keyword evidence="4" id="KW-0716">Sensory transduction</keyword>
<dbReference type="FunFam" id="1.20.1070.10:FF:000001">
    <property type="entry name" value="Olfactory receptor"/>
    <property type="match status" value="1"/>
</dbReference>
<dbReference type="OrthoDB" id="9445499at2759"/>
<evidence type="ECO:0000256" key="7">
    <source>
        <dbReference type="ARBA" id="ARBA00022989"/>
    </source>
</evidence>
<evidence type="ECO:0000313" key="17">
    <source>
        <dbReference type="EMBL" id="PIO25765.1"/>
    </source>
</evidence>
<dbReference type="InterPro" id="IPR000725">
    <property type="entry name" value="Olfact_rcpt"/>
</dbReference>
<dbReference type="Gene3D" id="1.10.1220.70">
    <property type="match status" value="1"/>
</dbReference>
<dbReference type="AlphaFoldDB" id="A0A2G9RDD0"/>
<organism evidence="17">
    <name type="scientific">Aquarana catesbeiana</name>
    <name type="common">American bullfrog</name>
    <name type="synonym">Rana catesbeiana</name>
    <dbReference type="NCBI Taxonomy" id="8400"/>
    <lineage>
        <taxon>Eukaryota</taxon>
        <taxon>Metazoa</taxon>
        <taxon>Chordata</taxon>
        <taxon>Craniata</taxon>
        <taxon>Vertebrata</taxon>
        <taxon>Euteleostomi</taxon>
        <taxon>Amphibia</taxon>
        <taxon>Batrachia</taxon>
        <taxon>Anura</taxon>
        <taxon>Neobatrachia</taxon>
        <taxon>Ranoidea</taxon>
        <taxon>Ranidae</taxon>
        <taxon>Aquarana</taxon>
    </lineage>
</organism>
<dbReference type="EMBL" id="KV950021">
    <property type="protein sequence ID" value="PIO25765.1"/>
    <property type="molecule type" value="Genomic_DNA"/>
</dbReference>
<dbReference type="GO" id="GO:0004930">
    <property type="term" value="F:G protein-coupled receptor activity"/>
    <property type="evidence" value="ECO:0007669"/>
    <property type="project" value="UniProtKB-KW"/>
</dbReference>
<gene>
    <name evidence="17" type="ORF">AB205_0065460</name>
</gene>
<keyword evidence="12" id="KW-0325">Glycoprotein</keyword>
<evidence type="ECO:0000256" key="5">
    <source>
        <dbReference type="ARBA" id="ARBA00022692"/>
    </source>
</evidence>
<evidence type="ECO:0000256" key="6">
    <source>
        <dbReference type="ARBA" id="ARBA00022725"/>
    </source>
</evidence>
<dbReference type="PANTHER" id="PTHR24242:SF359">
    <property type="entry name" value="ODORANT RECEPTOR-RELATED"/>
    <property type="match status" value="1"/>
</dbReference>
<evidence type="ECO:0000256" key="3">
    <source>
        <dbReference type="ARBA" id="ARBA00022475"/>
    </source>
</evidence>
<feature type="transmembrane region" description="Helical" evidence="15">
    <location>
        <begin position="30"/>
        <end position="53"/>
    </location>
</feature>
<dbReference type="PRINTS" id="PR00245">
    <property type="entry name" value="OLFACTORYR"/>
</dbReference>
<evidence type="ECO:0000256" key="9">
    <source>
        <dbReference type="ARBA" id="ARBA00023136"/>
    </source>
</evidence>
<evidence type="ECO:0000256" key="2">
    <source>
        <dbReference type="ARBA" id="ARBA00010663"/>
    </source>
</evidence>
<evidence type="ECO:0000256" key="11">
    <source>
        <dbReference type="ARBA" id="ARBA00023170"/>
    </source>
</evidence>
<proteinExistence type="inferred from homology"/>
<dbReference type="PRINTS" id="PR00237">
    <property type="entry name" value="GPCRRHODOPSN"/>
</dbReference>
<protein>
    <recommendedName>
        <fullName evidence="16">G-protein coupled receptors family 1 profile domain-containing protein</fullName>
    </recommendedName>
</protein>
<dbReference type="FunFam" id="1.10.1220.70:FF:000001">
    <property type="entry name" value="Olfactory receptor"/>
    <property type="match status" value="1"/>
</dbReference>
<dbReference type="InterPro" id="IPR050939">
    <property type="entry name" value="Olfactory_GPCR1"/>
</dbReference>
<dbReference type="CDD" id="cd13954">
    <property type="entry name" value="7tmA_OR"/>
    <property type="match status" value="1"/>
</dbReference>
<accession>A0A2G9RDD0</accession>
<dbReference type="InterPro" id="IPR000276">
    <property type="entry name" value="GPCR_Rhodpsn"/>
</dbReference>
<dbReference type="PROSITE" id="PS00237">
    <property type="entry name" value="G_PROTEIN_RECEP_F1_1"/>
    <property type="match status" value="1"/>
</dbReference>
<keyword evidence="13 14" id="KW-0807">Transducer</keyword>
<feature type="transmembrane region" description="Helical" evidence="15">
    <location>
        <begin position="317"/>
        <end position="344"/>
    </location>
</feature>
<dbReference type="PROSITE" id="PS50262">
    <property type="entry name" value="G_PROTEIN_RECEP_F1_2"/>
    <property type="match status" value="1"/>
</dbReference>
<keyword evidence="9 15" id="KW-0472">Membrane</keyword>
<evidence type="ECO:0000256" key="15">
    <source>
        <dbReference type="SAM" id="Phobius"/>
    </source>
</evidence>
<dbReference type="GO" id="GO:0004984">
    <property type="term" value="F:olfactory receptor activity"/>
    <property type="evidence" value="ECO:0007669"/>
    <property type="project" value="InterPro"/>
</dbReference>
<dbReference type="Gene3D" id="1.20.1070.10">
    <property type="entry name" value="Rhodopsin 7-helix transmembrane proteins"/>
    <property type="match status" value="1"/>
</dbReference>
<keyword evidence="5 14" id="KW-0812">Transmembrane</keyword>
<keyword evidence="10" id="KW-1015">Disulfide bond</keyword>
<feature type="domain" description="G-protein coupled receptors family 1 profile" evidence="16">
    <location>
        <begin position="46"/>
        <end position="295"/>
    </location>
</feature>
<evidence type="ECO:0000256" key="13">
    <source>
        <dbReference type="ARBA" id="ARBA00023224"/>
    </source>
</evidence>
<feature type="transmembrane region" description="Helical" evidence="15">
    <location>
        <begin position="137"/>
        <end position="163"/>
    </location>
</feature>
<keyword evidence="6" id="KW-0552">Olfaction</keyword>
<keyword evidence="11 14" id="KW-0675">Receptor</keyword>
<keyword evidence="3" id="KW-1003">Cell membrane</keyword>
<evidence type="ECO:0000256" key="14">
    <source>
        <dbReference type="RuleBase" id="RU000688"/>
    </source>
</evidence>